<evidence type="ECO:0008006" key="3">
    <source>
        <dbReference type="Google" id="ProtNLM"/>
    </source>
</evidence>
<evidence type="ECO:0000313" key="2">
    <source>
        <dbReference type="EMBL" id="CAE0835895.1"/>
    </source>
</evidence>
<protein>
    <recommendedName>
        <fullName evidence="3">Urease accessory protein UreH-like transmembrane domain-containing protein</fullName>
    </recommendedName>
</protein>
<reference evidence="2" key="1">
    <citation type="submission" date="2021-01" db="EMBL/GenBank/DDBJ databases">
        <authorList>
            <person name="Corre E."/>
            <person name="Pelletier E."/>
            <person name="Niang G."/>
            <person name="Scheremetjew M."/>
            <person name="Finn R."/>
            <person name="Kale V."/>
            <person name="Holt S."/>
            <person name="Cochrane G."/>
            <person name="Meng A."/>
            <person name="Brown T."/>
            <person name="Cohen L."/>
        </authorList>
    </citation>
    <scope>NUCLEOTIDE SEQUENCE</scope>
    <source>
        <strain evidence="2">CCMP1594</strain>
    </source>
</reference>
<feature type="transmembrane region" description="Helical" evidence="1">
    <location>
        <begin position="43"/>
        <end position="66"/>
    </location>
</feature>
<proteinExistence type="predicted"/>
<organism evidence="2">
    <name type="scientific">Eutreptiella gymnastica</name>
    <dbReference type="NCBI Taxonomy" id="73025"/>
    <lineage>
        <taxon>Eukaryota</taxon>
        <taxon>Discoba</taxon>
        <taxon>Euglenozoa</taxon>
        <taxon>Euglenida</taxon>
        <taxon>Spirocuta</taxon>
        <taxon>Euglenophyceae</taxon>
        <taxon>Eutreptiales</taxon>
        <taxon>Eutreptiaceae</taxon>
        <taxon>Eutreptiella</taxon>
    </lineage>
</organism>
<dbReference type="PANTHER" id="PTHR33876:SF4">
    <property type="entry name" value="CHLOROPLAST PROTEIN FOR GROWTH AND FERTILITY 2"/>
    <property type="match status" value="1"/>
</dbReference>
<feature type="transmembrane region" description="Helical" evidence="1">
    <location>
        <begin position="212"/>
        <end position="233"/>
    </location>
</feature>
<name>A0A7S4GGA4_9EUGL</name>
<feature type="transmembrane region" description="Helical" evidence="1">
    <location>
        <begin position="176"/>
        <end position="200"/>
    </location>
</feature>
<evidence type="ECO:0000256" key="1">
    <source>
        <dbReference type="SAM" id="Phobius"/>
    </source>
</evidence>
<keyword evidence="1" id="KW-0472">Membrane</keyword>
<feature type="transmembrane region" description="Helical" evidence="1">
    <location>
        <begin position="78"/>
        <end position="95"/>
    </location>
</feature>
<accession>A0A7S4GGA4</accession>
<keyword evidence="1" id="KW-0812">Transmembrane</keyword>
<gene>
    <name evidence="2" type="ORF">EGYM00163_LOCUS47249</name>
</gene>
<sequence>MPSLFAAAVGGALAGGLHAVTGPDHLAALMPLAVGKSFSSAAVVGLAWGLGHGLGAALMGALAWCLKGLVDVSAYMEYMEAMVGVTLVVIGILGLRRSRNFAKGKKTRDKSDVEHGCHDHHSLLEHSHGHGHGHNFEGMGTMAMVATGIVHGCSGSGHLLGVMPALVMSPAQATSYLVSFCWGTMAAMVLFTGGVGEVSVRLGTAMEDPNKVLKLMSSYSSIVALVVGIIWVIKALLSVGLPPNAGYPGPGNSDTLKTLFLESASQGGFRKLLSSMAFGDKRSINHS</sequence>
<dbReference type="EMBL" id="HBJA01137393">
    <property type="protein sequence ID" value="CAE0835895.1"/>
    <property type="molecule type" value="Transcribed_RNA"/>
</dbReference>
<dbReference type="AlphaFoldDB" id="A0A7S4GGA4"/>
<dbReference type="InterPro" id="IPR052776">
    <property type="entry name" value="Chloro_ReproSupport/MetalTrans"/>
</dbReference>
<dbReference type="PANTHER" id="PTHR33876">
    <property type="entry name" value="UNNAMED PRODUCT"/>
    <property type="match status" value="1"/>
</dbReference>
<keyword evidence="1" id="KW-1133">Transmembrane helix</keyword>